<feature type="domain" description="Response regulatory" evidence="2">
    <location>
        <begin position="1"/>
        <end position="109"/>
    </location>
</feature>
<feature type="modified residue" description="4-aspartylphosphate" evidence="1">
    <location>
        <position position="44"/>
    </location>
</feature>
<reference evidence="3" key="1">
    <citation type="journal article" date="2012" name="J. Microbiol. Biotechnol.">
        <title>Ramlibacter ginsenosidimutans sp. nov., with ginsenoside-converting activity.</title>
        <authorList>
            <person name="Wang L."/>
            <person name="An D.S."/>
            <person name="Kim S.G."/>
            <person name="Jin F.X."/>
            <person name="Kim S.C."/>
            <person name="Lee S.T."/>
            <person name="Im W.T."/>
        </authorList>
    </citation>
    <scope>NUCLEOTIDE SEQUENCE</scope>
    <source>
        <strain evidence="3">KACC 17527</strain>
    </source>
</reference>
<dbReference type="AlphaFoldDB" id="A0A934TXD1"/>
<accession>A0A934TXD1</accession>
<dbReference type="Gene3D" id="3.40.50.2300">
    <property type="match status" value="1"/>
</dbReference>
<dbReference type="Pfam" id="PF00072">
    <property type="entry name" value="Response_reg"/>
    <property type="match status" value="1"/>
</dbReference>
<evidence type="ECO:0000259" key="2">
    <source>
        <dbReference type="PROSITE" id="PS50110"/>
    </source>
</evidence>
<dbReference type="SUPFAM" id="SSF52172">
    <property type="entry name" value="CheY-like"/>
    <property type="match status" value="1"/>
</dbReference>
<organism evidence="3 4">
    <name type="scientific">Ramlibacter ginsenosidimutans</name>
    <dbReference type="NCBI Taxonomy" id="502333"/>
    <lineage>
        <taxon>Bacteria</taxon>
        <taxon>Pseudomonadati</taxon>
        <taxon>Pseudomonadota</taxon>
        <taxon>Betaproteobacteria</taxon>
        <taxon>Burkholderiales</taxon>
        <taxon>Comamonadaceae</taxon>
        <taxon>Ramlibacter</taxon>
    </lineage>
</organism>
<dbReference type="Proteomes" id="UP000630528">
    <property type="component" value="Unassembled WGS sequence"/>
</dbReference>
<reference evidence="3" key="2">
    <citation type="submission" date="2021-01" db="EMBL/GenBank/DDBJ databases">
        <authorList>
            <person name="Kang M."/>
        </authorList>
    </citation>
    <scope>NUCLEOTIDE SEQUENCE</scope>
    <source>
        <strain evidence="3">KACC 17527</strain>
    </source>
</reference>
<comment type="caution">
    <text evidence="3">The sequence shown here is derived from an EMBL/GenBank/DDBJ whole genome shotgun (WGS) entry which is preliminary data.</text>
</comment>
<dbReference type="InterPro" id="IPR001789">
    <property type="entry name" value="Sig_transdc_resp-reg_receiver"/>
</dbReference>
<dbReference type="GO" id="GO:0000160">
    <property type="term" value="P:phosphorelay signal transduction system"/>
    <property type="evidence" value="ECO:0007669"/>
    <property type="project" value="InterPro"/>
</dbReference>
<keyword evidence="4" id="KW-1185">Reference proteome</keyword>
<name>A0A934TXD1_9BURK</name>
<protein>
    <submittedName>
        <fullName evidence="3">Response regulator</fullName>
    </submittedName>
</protein>
<sequence>MRGLLADLFSSLGGLTLAGYARTEAEAKLWLAEHPGEWDVAIVDLVLDQGSGMEVLRRCRAEPGGGKVVVFSSYATPGVRRHCMELGAAAVFDKSETAAFIGWFCALRDQGCPNS</sequence>
<dbReference type="PROSITE" id="PS50110">
    <property type="entry name" value="RESPONSE_REGULATORY"/>
    <property type="match status" value="1"/>
</dbReference>
<evidence type="ECO:0000256" key="1">
    <source>
        <dbReference type="PROSITE-ProRule" id="PRU00169"/>
    </source>
</evidence>
<evidence type="ECO:0000313" key="3">
    <source>
        <dbReference type="EMBL" id="MBK6009374.1"/>
    </source>
</evidence>
<dbReference type="InterPro" id="IPR011006">
    <property type="entry name" value="CheY-like_superfamily"/>
</dbReference>
<evidence type="ECO:0000313" key="4">
    <source>
        <dbReference type="Proteomes" id="UP000630528"/>
    </source>
</evidence>
<dbReference type="EMBL" id="JAEPWM010000019">
    <property type="protein sequence ID" value="MBK6009374.1"/>
    <property type="molecule type" value="Genomic_DNA"/>
</dbReference>
<proteinExistence type="predicted"/>
<gene>
    <name evidence="3" type="ORF">JJB11_25020</name>
</gene>
<keyword evidence="1" id="KW-0597">Phosphoprotein</keyword>